<dbReference type="PROSITE" id="PS51462">
    <property type="entry name" value="NUDIX"/>
    <property type="match status" value="1"/>
</dbReference>
<dbReference type="Pfam" id="PF00293">
    <property type="entry name" value="NUDIX"/>
    <property type="match status" value="1"/>
</dbReference>
<dbReference type="InterPro" id="IPR015797">
    <property type="entry name" value="NUDIX_hydrolase-like_dom_sf"/>
</dbReference>
<evidence type="ECO:0000313" key="9">
    <source>
        <dbReference type="EMBL" id="MDT0575393.1"/>
    </source>
</evidence>
<comment type="similarity">
    <text evidence="3">Belongs to the Nudix hydrolase family. NudK subfamily.</text>
</comment>
<protein>
    <recommendedName>
        <fullName evidence="4">GDP-mannose pyrophosphatase</fullName>
    </recommendedName>
    <alternativeName>
        <fullName evidence="6">GDP-mannose hydrolase</fullName>
    </alternativeName>
    <alternativeName>
        <fullName evidence="7">GDPMK</fullName>
    </alternativeName>
</protein>
<dbReference type="EMBL" id="JAVRHS010000002">
    <property type="protein sequence ID" value="MDT0575393.1"/>
    <property type="molecule type" value="Genomic_DNA"/>
</dbReference>
<reference evidence="9 10" key="1">
    <citation type="submission" date="2023-09" db="EMBL/GenBank/DDBJ databases">
        <authorList>
            <person name="Rey-Velasco X."/>
        </authorList>
    </citation>
    <scope>NUCLEOTIDE SEQUENCE [LARGE SCALE GENOMIC DNA]</scope>
    <source>
        <strain evidence="9 10">F390</strain>
    </source>
</reference>
<dbReference type="Gene3D" id="3.90.79.10">
    <property type="entry name" value="Nucleoside Triphosphate Pyrophosphohydrolase"/>
    <property type="match status" value="1"/>
</dbReference>
<evidence type="ECO:0000256" key="1">
    <source>
        <dbReference type="ARBA" id="ARBA00000847"/>
    </source>
</evidence>
<accession>A0ABU2ZFL9</accession>
<evidence type="ECO:0000256" key="5">
    <source>
        <dbReference type="ARBA" id="ARBA00022801"/>
    </source>
</evidence>
<keyword evidence="10" id="KW-1185">Reference proteome</keyword>
<proteinExistence type="inferred from homology"/>
<dbReference type="GO" id="GO:0016787">
    <property type="term" value="F:hydrolase activity"/>
    <property type="evidence" value="ECO:0007669"/>
    <property type="project" value="UniProtKB-KW"/>
</dbReference>
<feature type="domain" description="Nudix hydrolase" evidence="8">
    <location>
        <begin position="34"/>
        <end position="171"/>
    </location>
</feature>
<dbReference type="RefSeq" id="WP_311339958.1">
    <property type="nucleotide sequence ID" value="NZ_JAVRHS010000002.1"/>
</dbReference>
<dbReference type="SUPFAM" id="SSF55811">
    <property type="entry name" value="Nudix"/>
    <property type="match status" value="1"/>
</dbReference>
<dbReference type="PANTHER" id="PTHR11839">
    <property type="entry name" value="UDP/ADP-SUGAR PYROPHOSPHATASE"/>
    <property type="match status" value="1"/>
</dbReference>
<comment type="caution">
    <text evidence="9">The sequence shown here is derived from an EMBL/GenBank/DDBJ whole genome shotgun (WGS) entry which is preliminary data.</text>
</comment>
<dbReference type="InterPro" id="IPR000086">
    <property type="entry name" value="NUDIX_hydrolase_dom"/>
</dbReference>
<dbReference type="Proteomes" id="UP001259803">
    <property type="component" value="Unassembled WGS sequence"/>
</dbReference>
<evidence type="ECO:0000256" key="6">
    <source>
        <dbReference type="ARBA" id="ARBA00032162"/>
    </source>
</evidence>
<evidence type="ECO:0000313" key="10">
    <source>
        <dbReference type="Proteomes" id="UP001259803"/>
    </source>
</evidence>
<keyword evidence="5 9" id="KW-0378">Hydrolase</keyword>
<evidence type="ECO:0000256" key="4">
    <source>
        <dbReference type="ARBA" id="ARBA00016377"/>
    </source>
</evidence>
<evidence type="ECO:0000259" key="8">
    <source>
        <dbReference type="PROSITE" id="PS51462"/>
    </source>
</evidence>
<name>A0ABU2ZFL9_9SPHN</name>
<gene>
    <name evidence="9" type="ORF">RM533_04255</name>
</gene>
<dbReference type="PANTHER" id="PTHR11839:SF18">
    <property type="entry name" value="NUDIX HYDROLASE DOMAIN-CONTAINING PROTEIN"/>
    <property type="match status" value="1"/>
</dbReference>
<organism evidence="9 10">
    <name type="scientific">Croceicoccus esteveae</name>
    <dbReference type="NCBI Taxonomy" id="3075597"/>
    <lineage>
        <taxon>Bacteria</taxon>
        <taxon>Pseudomonadati</taxon>
        <taxon>Pseudomonadota</taxon>
        <taxon>Alphaproteobacteria</taxon>
        <taxon>Sphingomonadales</taxon>
        <taxon>Erythrobacteraceae</taxon>
        <taxon>Croceicoccus</taxon>
    </lineage>
</organism>
<evidence type="ECO:0000256" key="2">
    <source>
        <dbReference type="ARBA" id="ARBA00001946"/>
    </source>
</evidence>
<comment type="cofactor">
    <cofactor evidence="2">
        <name>Mg(2+)</name>
        <dbReference type="ChEBI" id="CHEBI:18420"/>
    </cofactor>
</comment>
<dbReference type="CDD" id="cd03424">
    <property type="entry name" value="NUDIX_ADPRase_Nudt5_UGPPase_Nudt14"/>
    <property type="match status" value="1"/>
</dbReference>
<evidence type="ECO:0000256" key="7">
    <source>
        <dbReference type="ARBA" id="ARBA00032272"/>
    </source>
</evidence>
<sequence>MSVPDHDAAEQIEWQGKYLTAKTRGRWEYVGRARDIRAAMVLAIDDGHVLLVEQYRVPLGCQSIELPAGLIGDDESAKDEDVLVAAGRELEEETGYRARELVDAGAFNASPGMVSESFSLVIARGLERVGQGGGTVNEDITVHRVPIVGFADFITAQRALGKGIDARLLLLLSPAILAQAQQDIGSQQDY</sequence>
<comment type="catalytic activity">
    <reaction evidence="1">
        <text>GDP-alpha-D-mannose + H2O = alpha-D-mannose 1-phosphate + GMP + 2 H(+)</text>
        <dbReference type="Rhea" id="RHEA:27978"/>
        <dbReference type="ChEBI" id="CHEBI:15377"/>
        <dbReference type="ChEBI" id="CHEBI:15378"/>
        <dbReference type="ChEBI" id="CHEBI:57527"/>
        <dbReference type="ChEBI" id="CHEBI:58115"/>
        <dbReference type="ChEBI" id="CHEBI:58409"/>
    </reaction>
</comment>
<evidence type="ECO:0000256" key="3">
    <source>
        <dbReference type="ARBA" id="ARBA00007275"/>
    </source>
</evidence>